<evidence type="ECO:0000313" key="1">
    <source>
        <dbReference type="EMBL" id="MBW0498137.1"/>
    </source>
</evidence>
<sequence length="113" mass="12243">MTGSNKREVARWTNVGGCIPIGGRPIYPRSEVPISRINTEGVAKRIRQIADSPTNPNAEGSEDIEVLLCSAGQQSSTSPSQAAAKIFQSQVIPSTPRNFQPVHSSFFAKSFHF</sequence>
<reference evidence="1" key="1">
    <citation type="submission" date="2021-03" db="EMBL/GenBank/DDBJ databases">
        <title>Draft genome sequence of rust myrtle Austropuccinia psidii MF-1, a brazilian biotype.</title>
        <authorList>
            <person name="Quecine M.C."/>
            <person name="Pachon D.M.R."/>
            <person name="Bonatelli M.L."/>
            <person name="Correr F.H."/>
            <person name="Franceschini L.M."/>
            <person name="Leite T.F."/>
            <person name="Margarido G.R.A."/>
            <person name="Almeida C.A."/>
            <person name="Ferrarezi J.A."/>
            <person name="Labate C.A."/>
        </authorList>
    </citation>
    <scope>NUCLEOTIDE SEQUENCE</scope>
    <source>
        <strain evidence="1">MF-1</strain>
    </source>
</reference>
<name>A0A9Q3DDM2_9BASI</name>
<proteinExistence type="predicted"/>
<comment type="caution">
    <text evidence="1">The sequence shown here is derived from an EMBL/GenBank/DDBJ whole genome shotgun (WGS) entry which is preliminary data.</text>
</comment>
<evidence type="ECO:0000313" key="2">
    <source>
        <dbReference type="Proteomes" id="UP000765509"/>
    </source>
</evidence>
<dbReference type="AlphaFoldDB" id="A0A9Q3DDM2"/>
<accession>A0A9Q3DDM2</accession>
<dbReference type="EMBL" id="AVOT02014577">
    <property type="protein sequence ID" value="MBW0498137.1"/>
    <property type="molecule type" value="Genomic_DNA"/>
</dbReference>
<organism evidence="1 2">
    <name type="scientific">Austropuccinia psidii MF-1</name>
    <dbReference type="NCBI Taxonomy" id="1389203"/>
    <lineage>
        <taxon>Eukaryota</taxon>
        <taxon>Fungi</taxon>
        <taxon>Dikarya</taxon>
        <taxon>Basidiomycota</taxon>
        <taxon>Pucciniomycotina</taxon>
        <taxon>Pucciniomycetes</taxon>
        <taxon>Pucciniales</taxon>
        <taxon>Sphaerophragmiaceae</taxon>
        <taxon>Austropuccinia</taxon>
    </lineage>
</organism>
<protein>
    <submittedName>
        <fullName evidence="1">Uncharacterized protein</fullName>
    </submittedName>
</protein>
<keyword evidence="2" id="KW-1185">Reference proteome</keyword>
<dbReference type="Proteomes" id="UP000765509">
    <property type="component" value="Unassembled WGS sequence"/>
</dbReference>
<gene>
    <name evidence="1" type="ORF">O181_037852</name>
</gene>